<gene>
    <name evidence="1" type="ORF">NDU88_002858</name>
</gene>
<evidence type="ECO:0000313" key="1">
    <source>
        <dbReference type="EMBL" id="KAJ1215249.1"/>
    </source>
</evidence>
<keyword evidence="2" id="KW-1185">Reference proteome</keyword>
<evidence type="ECO:0000313" key="2">
    <source>
        <dbReference type="Proteomes" id="UP001066276"/>
    </source>
</evidence>
<dbReference type="AlphaFoldDB" id="A0AAV7WPT7"/>
<sequence length="102" mass="11834">MYVRKLDIVRREGEAKSFCYKIKKGLEFYSVHGPPPSKRYGELVRGLGSLIASDRVRRRTRVVGWEPRPQACPCEEADANHKPGSRCAEIRLRARQPARRRR</sequence>
<accession>A0AAV7WPT7</accession>
<comment type="caution">
    <text evidence="1">The sequence shown here is derived from an EMBL/GenBank/DDBJ whole genome shotgun (WGS) entry which is preliminary data.</text>
</comment>
<protein>
    <submittedName>
        <fullName evidence="1">Uncharacterized protein</fullName>
    </submittedName>
</protein>
<reference evidence="1" key="1">
    <citation type="journal article" date="2022" name="bioRxiv">
        <title>Sequencing and chromosome-scale assembly of the giantPleurodeles waltlgenome.</title>
        <authorList>
            <person name="Brown T."/>
            <person name="Elewa A."/>
            <person name="Iarovenko S."/>
            <person name="Subramanian E."/>
            <person name="Araus A.J."/>
            <person name="Petzold A."/>
            <person name="Susuki M."/>
            <person name="Suzuki K.-i.T."/>
            <person name="Hayashi T."/>
            <person name="Toyoda A."/>
            <person name="Oliveira C."/>
            <person name="Osipova E."/>
            <person name="Leigh N.D."/>
            <person name="Simon A."/>
            <person name="Yun M.H."/>
        </authorList>
    </citation>
    <scope>NUCLEOTIDE SEQUENCE</scope>
    <source>
        <strain evidence="1">20211129_DDA</strain>
        <tissue evidence="1">Liver</tissue>
    </source>
</reference>
<dbReference type="Proteomes" id="UP001066276">
    <property type="component" value="Chromosome 1_1"/>
</dbReference>
<name>A0AAV7WPT7_PLEWA</name>
<organism evidence="1 2">
    <name type="scientific">Pleurodeles waltl</name>
    <name type="common">Iberian ribbed newt</name>
    <dbReference type="NCBI Taxonomy" id="8319"/>
    <lineage>
        <taxon>Eukaryota</taxon>
        <taxon>Metazoa</taxon>
        <taxon>Chordata</taxon>
        <taxon>Craniata</taxon>
        <taxon>Vertebrata</taxon>
        <taxon>Euteleostomi</taxon>
        <taxon>Amphibia</taxon>
        <taxon>Batrachia</taxon>
        <taxon>Caudata</taxon>
        <taxon>Salamandroidea</taxon>
        <taxon>Salamandridae</taxon>
        <taxon>Pleurodelinae</taxon>
        <taxon>Pleurodeles</taxon>
    </lineage>
</organism>
<dbReference type="EMBL" id="JANPWB010000001">
    <property type="protein sequence ID" value="KAJ1215249.1"/>
    <property type="molecule type" value="Genomic_DNA"/>
</dbReference>
<proteinExistence type="predicted"/>